<dbReference type="AlphaFoldDB" id="A0A1V6XDY7"/>
<proteinExistence type="predicted"/>
<organism evidence="1 2">
    <name type="scientific">Penicillium nalgiovense</name>
    <dbReference type="NCBI Taxonomy" id="60175"/>
    <lineage>
        <taxon>Eukaryota</taxon>
        <taxon>Fungi</taxon>
        <taxon>Dikarya</taxon>
        <taxon>Ascomycota</taxon>
        <taxon>Pezizomycotina</taxon>
        <taxon>Eurotiomycetes</taxon>
        <taxon>Eurotiomycetidae</taxon>
        <taxon>Eurotiales</taxon>
        <taxon>Aspergillaceae</taxon>
        <taxon>Penicillium</taxon>
    </lineage>
</organism>
<protein>
    <submittedName>
        <fullName evidence="1">Uncharacterized protein</fullName>
    </submittedName>
</protein>
<name>A0A1V6XDY7_PENNA</name>
<sequence>MKNPSKTSRGPQCHLRRWSSLKLLNEAATRCIIKAILFVILDKVAPCPDPGTWPLNSQNETQLLSRPITVREVPF</sequence>
<reference evidence="2" key="1">
    <citation type="journal article" date="2017" name="Nat. Microbiol.">
        <title>Global analysis of biosynthetic gene clusters reveals vast potential of secondary metabolite production in Penicillium species.</title>
        <authorList>
            <person name="Nielsen J.C."/>
            <person name="Grijseels S."/>
            <person name="Prigent S."/>
            <person name="Ji B."/>
            <person name="Dainat J."/>
            <person name="Nielsen K.F."/>
            <person name="Frisvad J.C."/>
            <person name="Workman M."/>
            <person name="Nielsen J."/>
        </authorList>
    </citation>
    <scope>NUCLEOTIDE SEQUENCE [LARGE SCALE GENOMIC DNA]</scope>
    <source>
        <strain evidence="2">IBT 13039</strain>
    </source>
</reference>
<gene>
    <name evidence="1" type="ORF">PENNAL_c0088G00283</name>
</gene>
<comment type="caution">
    <text evidence="1">The sequence shown here is derived from an EMBL/GenBank/DDBJ whole genome shotgun (WGS) entry which is preliminary data.</text>
</comment>
<accession>A0A1V6XDY7</accession>
<evidence type="ECO:0000313" key="1">
    <source>
        <dbReference type="EMBL" id="OQE73372.1"/>
    </source>
</evidence>
<evidence type="ECO:0000313" key="2">
    <source>
        <dbReference type="Proteomes" id="UP000191691"/>
    </source>
</evidence>
<dbReference type="Proteomes" id="UP000191691">
    <property type="component" value="Unassembled WGS sequence"/>
</dbReference>
<dbReference type="EMBL" id="MOOB01000088">
    <property type="protein sequence ID" value="OQE73372.1"/>
    <property type="molecule type" value="Genomic_DNA"/>
</dbReference>
<keyword evidence="2" id="KW-1185">Reference proteome</keyword>